<dbReference type="GO" id="GO:0071111">
    <property type="term" value="F:cyclic-guanylate-specific phosphodiesterase activity"/>
    <property type="evidence" value="ECO:0007669"/>
    <property type="project" value="InterPro"/>
</dbReference>
<dbReference type="InterPro" id="IPR050706">
    <property type="entry name" value="Cyclic-di-GMP_PDE-like"/>
</dbReference>
<evidence type="ECO:0000313" key="2">
    <source>
        <dbReference type="EMBL" id="KIF80080.1"/>
    </source>
</evidence>
<reference evidence="2 3" key="1">
    <citation type="submission" date="2014-12" db="EMBL/GenBank/DDBJ databases">
        <title>Denitrispirillum autotrophicum gen. nov., sp. nov., Denitrifying, Facultatively Autotrophic Bacteria Isolated from Rice Paddy Soil.</title>
        <authorList>
            <person name="Ishii S."/>
            <person name="Ashida N."/>
            <person name="Ohno H."/>
            <person name="Otsuka S."/>
            <person name="Yokota A."/>
            <person name="Senoo K."/>
        </authorList>
    </citation>
    <scope>NUCLEOTIDE SEQUENCE [LARGE SCALE GENOMIC DNA]</scope>
    <source>
        <strain evidence="2 3">TSA66</strain>
    </source>
</reference>
<dbReference type="SMART" id="SM00052">
    <property type="entry name" value="EAL"/>
    <property type="match status" value="1"/>
</dbReference>
<keyword evidence="3" id="KW-1185">Reference proteome</keyword>
<dbReference type="InterPro" id="IPR001633">
    <property type="entry name" value="EAL_dom"/>
</dbReference>
<evidence type="ECO:0000313" key="3">
    <source>
        <dbReference type="Proteomes" id="UP000031572"/>
    </source>
</evidence>
<dbReference type="Proteomes" id="UP000031572">
    <property type="component" value="Unassembled WGS sequence"/>
</dbReference>
<protein>
    <recommendedName>
        <fullName evidence="1">EAL domain-containing protein</fullName>
    </recommendedName>
</protein>
<dbReference type="CDD" id="cd01948">
    <property type="entry name" value="EAL"/>
    <property type="match status" value="1"/>
</dbReference>
<dbReference type="Pfam" id="PF00563">
    <property type="entry name" value="EAL"/>
    <property type="match status" value="1"/>
</dbReference>
<dbReference type="SUPFAM" id="SSF141868">
    <property type="entry name" value="EAL domain-like"/>
    <property type="match status" value="1"/>
</dbReference>
<dbReference type="EMBL" id="JWJG01000028">
    <property type="protein sequence ID" value="KIF80080.1"/>
    <property type="molecule type" value="Genomic_DNA"/>
</dbReference>
<organism evidence="2 3">
    <name type="scientific">Noviherbaspirillum autotrophicum</name>
    <dbReference type="NCBI Taxonomy" id="709839"/>
    <lineage>
        <taxon>Bacteria</taxon>
        <taxon>Pseudomonadati</taxon>
        <taxon>Pseudomonadota</taxon>
        <taxon>Betaproteobacteria</taxon>
        <taxon>Burkholderiales</taxon>
        <taxon>Oxalobacteraceae</taxon>
        <taxon>Noviherbaspirillum</taxon>
    </lineage>
</organism>
<comment type="caution">
    <text evidence="2">The sequence shown here is derived from an EMBL/GenBank/DDBJ whole genome shotgun (WGS) entry which is preliminary data.</text>
</comment>
<dbReference type="InterPro" id="IPR035919">
    <property type="entry name" value="EAL_sf"/>
</dbReference>
<gene>
    <name evidence="2" type="ORF">TSA66_03455</name>
</gene>
<dbReference type="PANTHER" id="PTHR33121:SF70">
    <property type="entry name" value="SIGNALING PROTEIN YKOW"/>
    <property type="match status" value="1"/>
</dbReference>
<dbReference type="STRING" id="709839.TSA66_03455"/>
<dbReference type="PROSITE" id="PS50883">
    <property type="entry name" value="EAL"/>
    <property type="match status" value="1"/>
</dbReference>
<dbReference type="AlphaFoldDB" id="A0A0C2BFQ8"/>
<accession>A0A0C2BFQ8</accession>
<proteinExistence type="predicted"/>
<name>A0A0C2BFQ8_9BURK</name>
<sequence length="148" mass="16295">MQDIERQRTIAQAYIARMFMLVTELRAIGVTLLIDDFGTGYSSLAQLHRIDVDVLKVDRAFTKSLSDGAEGKQLFRAIVSMADAFDMKVVAEGVETSEQLDILQSLSCDEVQGFLVSKAVTAGEAAKLMLKRILLPHRGPPFETFVSA</sequence>
<dbReference type="PANTHER" id="PTHR33121">
    <property type="entry name" value="CYCLIC DI-GMP PHOSPHODIESTERASE PDEF"/>
    <property type="match status" value="1"/>
</dbReference>
<feature type="domain" description="EAL" evidence="1">
    <location>
        <begin position="1"/>
        <end position="133"/>
    </location>
</feature>
<evidence type="ECO:0000259" key="1">
    <source>
        <dbReference type="PROSITE" id="PS50883"/>
    </source>
</evidence>
<dbReference type="Gene3D" id="3.20.20.450">
    <property type="entry name" value="EAL domain"/>
    <property type="match status" value="1"/>
</dbReference>